<protein>
    <recommendedName>
        <fullName evidence="5">Secreted protein</fullName>
    </recommendedName>
</protein>
<keyword evidence="4" id="KW-1185">Reference proteome</keyword>
<name>A0A2N5SXH0_9BASI</name>
<gene>
    <name evidence="3" type="ORF">PCANC_00829</name>
    <name evidence="2" type="ORF">PCANC_10316</name>
</gene>
<accession>A0A2N5SXH0</accession>
<dbReference type="EMBL" id="PGCJ01000004">
    <property type="protein sequence ID" value="PLW58161.1"/>
    <property type="molecule type" value="Genomic_DNA"/>
</dbReference>
<evidence type="ECO:0000313" key="2">
    <source>
        <dbReference type="EMBL" id="PLW17937.1"/>
    </source>
</evidence>
<comment type="caution">
    <text evidence="2">The sequence shown here is derived from an EMBL/GenBank/DDBJ whole genome shotgun (WGS) entry which is preliminary data.</text>
</comment>
<sequence length="75" mass="8642">MPHICIPVILCLRLATCRKSITSTTYYQPRGPRRTLYASHSYFSFTHLRKLFSYCSLCLTKLAPGHFPQSRSKCS</sequence>
<dbReference type="EMBL" id="PGCJ01000840">
    <property type="protein sequence ID" value="PLW17937.1"/>
    <property type="molecule type" value="Genomic_DNA"/>
</dbReference>
<feature type="signal peptide" evidence="1">
    <location>
        <begin position="1"/>
        <end position="17"/>
    </location>
</feature>
<keyword evidence="1" id="KW-0732">Signal</keyword>
<proteinExistence type="predicted"/>
<evidence type="ECO:0000313" key="3">
    <source>
        <dbReference type="EMBL" id="PLW58161.1"/>
    </source>
</evidence>
<organism evidence="2 4">
    <name type="scientific">Puccinia coronata f. sp. avenae</name>
    <dbReference type="NCBI Taxonomy" id="200324"/>
    <lineage>
        <taxon>Eukaryota</taxon>
        <taxon>Fungi</taxon>
        <taxon>Dikarya</taxon>
        <taxon>Basidiomycota</taxon>
        <taxon>Pucciniomycotina</taxon>
        <taxon>Pucciniomycetes</taxon>
        <taxon>Pucciniales</taxon>
        <taxon>Pucciniaceae</taxon>
        <taxon>Puccinia</taxon>
    </lineage>
</organism>
<evidence type="ECO:0000256" key="1">
    <source>
        <dbReference type="SAM" id="SignalP"/>
    </source>
</evidence>
<dbReference type="Proteomes" id="UP000235388">
    <property type="component" value="Unassembled WGS sequence"/>
</dbReference>
<evidence type="ECO:0000313" key="4">
    <source>
        <dbReference type="Proteomes" id="UP000235388"/>
    </source>
</evidence>
<evidence type="ECO:0008006" key="5">
    <source>
        <dbReference type="Google" id="ProtNLM"/>
    </source>
</evidence>
<reference evidence="2 4" key="1">
    <citation type="submission" date="2017-11" db="EMBL/GenBank/DDBJ databases">
        <title>De novo assembly and phasing of dikaryotic genomes from two isolates of Puccinia coronata f. sp. avenae, the causal agent of oat crown rust.</title>
        <authorList>
            <person name="Miller M.E."/>
            <person name="Zhang Y."/>
            <person name="Omidvar V."/>
            <person name="Sperschneider J."/>
            <person name="Schwessinger B."/>
            <person name="Raley C."/>
            <person name="Palmer J.M."/>
            <person name="Garnica D."/>
            <person name="Upadhyaya N."/>
            <person name="Rathjen J."/>
            <person name="Taylor J.M."/>
            <person name="Park R.F."/>
            <person name="Dodds P.N."/>
            <person name="Hirsch C.D."/>
            <person name="Kianian S.F."/>
            <person name="Figueroa M."/>
        </authorList>
    </citation>
    <scope>NUCLEOTIDE SEQUENCE [LARGE SCALE GENOMIC DNA]</scope>
    <source>
        <strain evidence="2">12NC29</strain>
    </source>
</reference>
<dbReference type="AlphaFoldDB" id="A0A2N5SXH0"/>
<feature type="chain" id="PRO_5015083607" description="Secreted protein" evidence="1">
    <location>
        <begin position="18"/>
        <end position="75"/>
    </location>
</feature>